<evidence type="ECO:0000256" key="4">
    <source>
        <dbReference type="ARBA" id="ARBA00022763"/>
    </source>
</evidence>
<gene>
    <name evidence="11" type="ORF">PV04_04060</name>
</gene>
<reference evidence="11 12" key="1">
    <citation type="submission" date="2015-01" db="EMBL/GenBank/DDBJ databases">
        <title>The Genome Sequence of Capronia semiimmersa CBS27337.</title>
        <authorList>
            <consortium name="The Broad Institute Genomics Platform"/>
            <person name="Cuomo C."/>
            <person name="de Hoog S."/>
            <person name="Gorbushina A."/>
            <person name="Stielow B."/>
            <person name="Teixiera M."/>
            <person name="Abouelleil A."/>
            <person name="Chapman S.B."/>
            <person name="Priest M."/>
            <person name="Young S.K."/>
            <person name="Wortman J."/>
            <person name="Nusbaum C."/>
            <person name="Birren B."/>
        </authorList>
    </citation>
    <scope>NUCLEOTIDE SEQUENCE [LARGE SCALE GENOMIC DNA]</scope>
    <source>
        <strain evidence="11 12">CBS 27337</strain>
    </source>
</reference>
<dbReference type="EMBL" id="KN846958">
    <property type="protein sequence ID" value="KIW68092.1"/>
    <property type="molecule type" value="Genomic_DNA"/>
</dbReference>
<proteinExistence type="predicted"/>
<dbReference type="Proteomes" id="UP000054266">
    <property type="component" value="Unassembled WGS sequence"/>
</dbReference>
<comment type="subcellular location">
    <subcellularLocation>
        <location evidence="1">Nucleus</location>
    </subcellularLocation>
</comment>
<feature type="compositionally biased region" description="Polar residues" evidence="10">
    <location>
        <begin position="319"/>
        <end position="335"/>
    </location>
</feature>
<evidence type="ECO:0000256" key="9">
    <source>
        <dbReference type="ARBA" id="ARBA00048940"/>
    </source>
</evidence>
<evidence type="ECO:0000313" key="12">
    <source>
        <dbReference type="Proteomes" id="UP000054266"/>
    </source>
</evidence>
<dbReference type="GO" id="GO:0006974">
    <property type="term" value="P:DNA damage response"/>
    <property type="evidence" value="ECO:0007669"/>
    <property type="project" value="UniProtKB-KW"/>
</dbReference>
<evidence type="ECO:0000256" key="7">
    <source>
        <dbReference type="ARBA" id="ARBA00023163"/>
    </source>
</evidence>
<evidence type="ECO:0000313" key="11">
    <source>
        <dbReference type="EMBL" id="KIW68092.1"/>
    </source>
</evidence>
<keyword evidence="12" id="KW-1185">Reference proteome</keyword>
<dbReference type="AlphaFoldDB" id="A0A0D2E190"/>
<evidence type="ECO:0000256" key="1">
    <source>
        <dbReference type="ARBA" id="ARBA00004123"/>
    </source>
</evidence>
<dbReference type="EC" id="2.3.1.48" evidence="2"/>
<dbReference type="GO" id="GO:0005634">
    <property type="term" value="C:nucleus"/>
    <property type="evidence" value="ECO:0007669"/>
    <property type="project" value="UniProtKB-SubCell"/>
</dbReference>
<evidence type="ECO:0000256" key="8">
    <source>
        <dbReference type="ARBA" id="ARBA00023242"/>
    </source>
</evidence>
<comment type="catalytic activity">
    <reaction evidence="9">
        <text>L-lysyl-[histone] + acetyl-CoA = N(6)-acetyl-L-lysyl-[histone] + CoA + H(+)</text>
        <dbReference type="Rhea" id="RHEA:21992"/>
        <dbReference type="Rhea" id="RHEA-COMP:9845"/>
        <dbReference type="Rhea" id="RHEA-COMP:11338"/>
        <dbReference type="ChEBI" id="CHEBI:15378"/>
        <dbReference type="ChEBI" id="CHEBI:29969"/>
        <dbReference type="ChEBI" id="CHEBI:57287"/>
        <dbReference type="ChEBI" id="CHEBI:57288"/>
        <dbReference type="ChEBI" id="CHEBI:61930"/>
        <dbReference type="EC" id="2.3.1.48"/>
    </reaction>
    <physiologicalReaction direction="left-to-right" evidence="9">
        <dbReference type="Rhea" id="RHEA:21993"/>
    </physiologicalReaction>
</comment>
<name>A0A0D2E190_9EURO</name>
<dbReference type="InterPro" id="IPR016849">
    <property type="entry name" value="Rtt109"/>
</dbReference>
<dbReference type="PANTHER" id="PTHR31571:SF2">
    <property type="entry name" value="HISTONE ACETYLTRANSFERASE RTT109"/>
    <property type="match status" value="1"/>
</dbReference>
<evidence type="ECO:0000256" key="5">
    <source>
        <dbReference type="ARBA" id="ARBA00022990"/>
    </source>
</evidence>
<keyword evidence="5" id="KW-0007">Acetylation</keyword>
<keyword evidence="4" id="KW-0227">DNA damage</keyword>
<dbReference type="PROSITE" id="PS51728">
    <property type="entry name" value="RTT109_HAT"/>
    <property type="match status" value="1"/>
</dbReference>
<sequence>MLGNPSLPLRLAAVLPSGLSLCAYHVSTPPTLTSALFAPLPGNGEERTSCESHFLAVSSPGKGDIKEVLIYAIEVLIFTTESRTTLFVSKADSSGFSTRLDKSIGSPSIVSVITSTFVEYLLEPRLASSRVVLSLFARAQKQYLFPGSSENAGKHVLDDRHLIKWWCRIFDKILRHPRDNSTATAHLLVPGCDKSETKAFFPPSARADPPADQKWINSYPVELIVADASLPPRHLVPRLPDDPKARFLDDLDGEFVDEHGNWRSVKNLTQFWEFMSYRQECSAGRLVGFLWVVFSQGQAGYAALNELQQTDHMEKPTKPNAQPSLPTPGNSQLLENGTPELEPRASSTLDILPSLNSPPPSSPIREEPEPTPSRIIEHQNDTSAAPLIAEDLLSPVLEQTQGEIVLDATHYQTLMDHLLQTDFTGEESAAEASRSWIDKALELSGATSFGRPILGSATPVLAQPTVAIDSSSAQINVLTGVRKKRKANVIEDASTRSNGAESAGLAAINTLSAGLVRKKPKG</sequence>
<dbReference type="STRING" id="5601.A0A0D2E190"/>
<keyword evidence="3" id="KW-0808">Transferase</keyword>
<dbReference type="InterPro" id="IPR051236">
    <property type="entry name" value="HAT_RTT109-like"/>
</dbReference>
<accession>A0A0D2E190</accession>
<dbReference type="SMART" id="SM01250">
    <property type="entry name" value="KAT11"/>
    <property type="match status" value="1"/>
</dbReference>
<keyword evidence="6" id="KW-0805">Transcription regulation</keyword>
<dbReference type="PANTHER" id="PTHR31571">
    <property type="entry name" value="ALTERED INHERITANCE OF MITOCHONDRIA PROTEIN 6"/>
    <property type="match status" value="1"/>
</dbReference>
<evidence type="ECO:0000256" key="10">
    <source>
        <dbReference type="SAM" id="MobiDB-lite"/>
    </source>
</evidence>
<dbReference type="GO" id="GO:0032931">
    <property type="term" value="F:histone H3K56 acetyltransferase activity"/>
    <property type="evidence" value="ECO:0007669"/>
    <property type="project" value="TreeGrafter"/>
</dbReference>
<protein>
    <recommendedName>
        <fullName evidence="2">histone acetyltransferase</fullName>
        <ecNumber evidence="2">2.3.1.48</ecNumber>
    </recommendedName>
</protein>
<evidence type="ECO:0000256" key="6">
    <source>
        <dbReference type="ARBA" id="ARBA00023015"/>
    </source>
</evidence>
<organism evidence="11 12">
    <name type="scientific">Phialophora macrospora</name>
    <dbReference type="NCBI Taxonomy" id="1851006"/>
    <lineage>
        <taxon>Eukaryota</taxon>
        <taxon>Fungi</taxon>
        <taxon>Dikarya</taxon>
        <taxon>Ascomycota</taxon>
        <taxon>Pezizomycotina</taxon>
        <taxon>Eurotiomycetes</taxon>
        <taxon>Chaetothyriomycetidae</taxon>
        <taxon>Chaetothyriales</taxon>
        <taxon>Herpotrichiellaceae</taxon>
        <taxon>Phialophora</taxon>
    </lineage>
</organism>
<keyword evidence="7" id="KW-0804">Transcription</keyword>
<keyword evidence="8" id="KW-0539">Nucleus</keyword>
<dbReference type="HOGENOM" id="CLU_511984_0_0_1"/>
<dbReference type="Pfam" id="PF08214">
    <property type="entry name" value="HAT_KAT11"/>
    <property type="match status" value="1"/>
</dbReference>
<dbReference type="InterPro" id="IPR013178">
    <property type="entry name" value="Histone_AcTrfase_Rtt109/CBP"/>
</dbReference>
<dbReference type="GO" id="GO:0006355">
    <property type="term" value="P:regulation of DNA-templated transcription"/>
    <property type="evidence" value="ECO:0007669"/>
    <property type="project" value="InterPro"/>
</dbReference>
<evidence type="ECO:0000256" key="2">
    <source>
        <dbReference type="ARBA" id="ARBA00013184"/>
    </source>
</evidence>
<evidence type="ECO:0000256" key="3">
    <source>
        <dbReference type="ARBA" id="ARBA00022679"/>
    </source>
</evidence>
<feature type="region of interest" description="Disordered" evidence="10">
    <location>
        <begin position="312"/>
        <end position="372"/>
    </location>
</feature>